<dbReference type="PANTHER" id="PTHR30386:SF26">
    <property type="entry name" value="TRANSPORT PROTEIN COMB"/>
    <property type="match status" value="1"/>
</dbReference>
<comment type="subcellular location">
    <subcellularLocation>
        <location evidence="1">Membrane</location>
        <topology evidence="1">Single-pass membrane protein</topology>
    </subcellularLocation>
</comment>
<dbReference type="RefSeq" id="WP_243478797.1">
    <property type="nucleotide sequence ID" value="NZ_CP063982.1"/>
</dbReference>
<evidence type="ECO:0000256" key="5">
    <source>
        <dbReference type="SAM" id="Coils"/>
    </source>
</evidence>
<evidence type="ECO:0000256" key="2">
    <source>
        <dbReference type="ARBA" id="ARBA00022692"/>
    </source>
</evidence>
<name>A0ABY4AMU7_9BURK</name>
<evidence type="ECO:0000313" key="9">
    <source>
        <dbReference type="Proteomes" id="UP000831607"/>
    </source>
</evidence>
<dbReference type="Gene3D" id="2.40.30.170">
    <property type="match status" value="1"/>
</dbReference>
<feature type="coiled-coil region" evidence="5">
    <location>
        <begin position="158"/>
        <end position="216"/>
    </location>
</feature>
<evidence type="ECO:0000256" key="4">
    <source>
        <dbReference type="ARBA" id="ARBA00023136"/>
    </source>
</evidence>
<dbReference type="InterPro" id="IPR058982">
    <property type="entry name" value="Beta-barrel_AprE"/>
</dbReference>
<organism evidence="8 9">
    <name type="scientific">Orrella daihaiensis</name>
    <dbReference type="NCBI Taxonomy" id="2782176"/>
    <lineage>
        <taxon>Bacteria</taxon>
        <taxon>Pseudomonadati</taxon>
        <taxon>Pseudomonadota</taxon>
        <taxon>Betaproteobacteria</taxon>
        <taxon>Burkholderiales</taxon>
        <taxon>Alcaligenaceae</taxon>
        <taxon>Orrella</taxon>
    </lineage>
</organism>
<dbReference type="Pfam" id="PF26002">
    <property type="entry name" value="Beta-barrel_AprE"/>
    <property type="match status" value="1"/>
</dbReference>
<keyword evidence="4 6" id="KW-0472">Membrane</keyword>
<dbReference type="Proteomes" id="UP000831607">
    <property type="component" value="Chromosome"/>
</dbReference>
<dbReference type="PANTHER" id="PTHR30386">
    <property type="entry name" value="MEMBRANE FUSION SUBUNIT OF EMRAB-TOLC MULTIDRUG EFFLUX PUMP"/>
    <property type="match status" value="1"/>
</dbReference>
<feature type="domain" description="AprE-like beta-barrel" evidence="7">
    <location>
        <begin position="287"/>
        <end position="389"/>
    </location>
</feature>
<dbReference type="InterPro" id="IPR050739">
    <property type="entry name" value="MFP"/>
</dbReference>
<gene>
    <name evidence="8" type="ORF">DHf2319_00150</name>
</gene>
<dbReference type="Gene3D" id="2.40.50.100">
    <property type="match status" value="1"/>
</dbReference>
<evidence type="ECO:0000256" key="6">
    <source>
        <dbReference type="SAM" id="Phobius"/>
    </source>
</evidence>
<keyword evidence="9" id="KW-1185">Reference proteome</keyword>
<reference evidence="8 9" key="1">
    <citation type="submission" date="2020-11" db="EMBL/GenBank/DDBJ databases">
        <title>Algicoccus daihaiensis sp.nov., isolated from Daihai Lake in Inner Mongolia.</title>
        <authorList>
            <person name="Kai J."/>
        </authorList>
    </citation>
    <scope>NUCLEOTIDE SEQUENCE [LARGE SCALE GENOMIC DNA]</scope>
    <source>
        <strain evidence="9">f23</strain>
    </source>
</reference>
<keyword evidence="5" id="KW-0175">Coiled coil</keyword>
<evidence type="ECO:0000259" key="7">
    <source>
        <dbReference type="Pfam" id="PF26002"/>
    </source>
</evidence>
<protein>
    <submittedName>
        <fullName evidence="8">HlyD family efflux transporter periplasmic adaptor subunit</fullName>
    </submittedName>
</protein>
<evidence type="ECO:0000313" key="8">
    <source>
        <dbReference type="EMBL" id="UOD50395.1"/>
    </source>
</evidence>
<dbReference type="PRINTS" id="PR01490">
    <property type="entry name" value="RTXTOXIND"/>
</dbReference>
<feature type="transmembrane region" description="Helical" evidence="6">
    <location>
        <begin position="31"/>
        <end position="49"/>
    </location>
</feature>
<proteinExistence type="predicted"/>
<sequence length="411" mass="45498">MSKKDKAPVSQEEEDFVFSAIEEDEGRWGRYLVYLVLIVVAAAIAWASYFQLDEVTVANGKVIPASRGQVVQVLETGILKELNVKEGEEVKKGQVLLQLDDSRAGPVYREAYEKWQSLLARATRLRAEAYGMELKFPPEVAEDKELVEIETKAFKARKSALDEQLVALEKSRDALNREVELTAPLVKQGVVSEVELLRLKRQASGLEGQIAELRTRYLTVASDELVRVDAELGQVSEILMAHEQTLARTTVRSPTDGIVKDIGVSTIGAIINSGQVIMEIVPTSDEMLVEAFMPPTEVAYVEVGAQAKVKLSAYDTRRYGDLDGEVILVSPDVLIEDSKGGGRSDATPVNFEPGFYKILVKITNAGIERNGMKLIPRPGMTATVDILTGEKTVMEYIFRPIESLRDALRER</sequence>
<evidence type="ECO:0000256" key="3">
    <source>
        <dbReference type="ARBA" id="ARBA00022989"/>
    </source>
</evidence>
<dbReference type="EMBL" id="CP063982">
    <property type="protein sequence ID" value="UOD50395.1"/>
    <property type="molecule type" value="Genomic_DNA"/>
</dbReference>
<keyword evidence="3 6" id="KW-1133">Transmembrane helix</keyword>
<accession>A0ABY4AMU7</accession>
<evidence type="ECO:0000256" key="1">
    <source>
        <dbReference type="ARBA" id="ARBA00004167"/>
    </source>
</evidence>
<keyword evidence="2 6" id="KW-0812">Transmembrane</keyword>